<protein>
    <submittedName>
        <fullName evidence="1">Uncharacterized protein</fullName>
    </submittedName>
</protein>
<gene>
    <name evidence="1" type="ORF">DOS83_02105</name>
</gene>
<dbReference type="EMBL" id="QKXQ01000090">
    <property type="protein sequence ID" value="REH99547.1"/>
    <property type="molecule type" value="Genomic_DNA"/>
</dbReference>
<evidence type="ECO:0000313" key="2">
    <source>
        <dbReference type="Proteomes" id="UP000256562"/>
    </source>
</evidence>
<dbReference type="OrthoDB" id="2418342at2"/>
<sequence length="219" mass="24722">MKRHMKTIVFSMVCLLLLTIFGYEYIVADNGMIDKTPALANTPKASNFSDKEKETIKEDILNYLSTNAKEEGRAVSNRYFGTSSISNGDWYAMTDKGDIQINRTGKSSAQDFDFHVLTGAVVYTSNQKITGFDKTATSLSNIEGYSKIADLKQPVTKYIFTEEGQVYEYTFKNEPGVTLSSGFAPKDYNDKDPNLAPNEQFTLTHNKELSRYYQKLIDQ</sequence>
<accession>A0A3E0IS12</accession>
<evidence type="ECO:0000313" key="1">
    <source>
        <dbReference type="EMBL" id="REH99547.1"/>
    </source>
</evidence>
<dbReference type="Proteomes" id="UP000256562">
    <property type="component" value="Unassembled WGS sequence"/>
</dbReference>
<name>A0A3E0IS12_9STAP</name>
<reference evidence="1 2" key="1">
    <citation type="journal article" date="2018" name="Vet. Microbiol.">
        <title>Characterisation of Staphylococcus felis isolated from cats using whole genome sequencing.</title>
        <authorList>
            <person name="Worthing K."/>
            <person name="Pang S."/>
            <person name="Trott D.J."/>
            <person name="Abraham S."/>
            <person name="Coombs G.W."/>
            <person name="Jordan D."/>
            <person name="McIntyre L."/>
            <person name="Davies M.R."/>
            <person name="Norris J."/>
        </authorList>
    </citation>
    <scope>NUCLEOTIDE SEQUENCE [LARGE SCALE GENOMIC DNA]</scope>
    <source>
        <strain evidence="1 2">F9</strain>
    </source>
</reference>
<comment type="caution">
    <text evidence="1">The sequence shown here is derived from an EMBL/GenBank/DDBJ whole genome shotgun (WGS) entry which is preliminary data.</text>
</comment>
<dbReference type="RefSeq" id="WP_116093713.1">
    <property type="nucleotide sequence ID" value="NZ_QKXQ01000090.1"/>
</dbReference>
<proteinExistence type="predicted"/>
<organism evidence="1 2">
    <name type="scientific">Staphylococcus felis</name>
    <dbReference type="NCBI Taxonomy" id="46127"/>
    <lineage>
        <taxon>Bacteria</taxon>
        <taxon>Bacillati</taxon>
        <taxon>Bacillota</taxon>
        <taxon>Bacilli</taxon>
        <taxon>Bacillales</taxon>
        <taxon>Staphylococcaceae</taxon>
        <taxon>Staphylococcus</taxon>
    </lineage>
</organism>
<dbReference type="AlphaFoldDB" id="A0A3E0IS12"/>